<evidence type="ECO:0008006" key="3">
    <source>
        <dbReference type="Google" id="ProtNLM"/>
    </source>
</evidence>
<proteinExistence type="predicted"/>
<dbReference type="GeneID" id="26640157"/>
<keyword evidence="2" id="KW-1185">Reference proteome</keyword>
<accession>A0A0K0KVG7</accession>
<dbReference type="Proteomes" id="UP000207741">
    <property type="component" value="Segment"/>
</dbReference>
<protein>
    <recommendedName>
        <fullName evidence="3">Endonuclease VII</fullName>
    </recommendedName>
</protein>
<dbReference type="EMBL" id="KM359505">
    <property type="protein sequence ID" value="AIR93440.1"/>
    <property type="molecule type" value="Genomic_DNA"/>
</dbReference>
<dbReference type="RefSeq" id="YP_009213613.1">
    <property type="nucleotide sequence ID" value="NC_028955.1"/>
</dbReference>
<name>A0A0K0KVG7_9CAUD</name>
<dbReference type="OrthoDB" id="22859at10239"/>
<organism evidence="1 2">
    <name type="scientific">Prochlorococcus phage P-TIM68</name>
    <dbReference type="NCBI Taxonomy" id="1542477"/>
    <lineage>
        <taxon>Viruses</taxon>
        <taxon>Duplodnaviria</taxon>
        <taxon>Heunggongvirae</taxon>
        <taxon>Uroviricota</taxon>
        <taxon>Caudoviricetes</taxon>
        <taxon>Pantevenvirales</taxon>
        <taxon>Kyanoviridae</taxon>
        <taxon>Haifavirus</taxon>
        <taxon>Haifavirus tim68</taxon>
    </lineage>
</organism>
<evidence type="ECO:0000313" key="2">
    <source>
        <dbReference type="Proteomes" id="UP000207741"/>
    </source>
</evidence>
<reference evidence="2" key="1">
    <citation type="submission" date="2014-08" db="EMBL/GenBank/DDBJ databases">
        <authorList>
            <person name="Edwards T."/>
        </authorList>
    </citation>
    <scope>NUCLEOTIDE SEQUENCE [LARGE SCALE GENOMIC DNA]</scope>
</reference>
<dbReference type="KEGG" id="vg:26640157"/>
<evidence type="ECO:0000313" key="1">
    <source>
        <dbReference type="EMBL" id="AIR93440.1"/>
    </source>
</evidence>
<sequence length="76" mass="9231">MDIDEQITYNHLFLSERECRTCGETKNLIDGFYLTRKERGTLPSAYSYECKVCTTRRVIQNRKKQRVFTDWLYPDW</sequence>